<dbReference type="InterPro" id="IPR001841">
    <property type="entry name" value="Znf_RING"/>
</dbReference>
<dbReference type="EC" id="2.3.2.27" evidence="14"/>
<organism evidence="17 18">
    <name type="scientific">Schizosaccharomyces cryophilus (strain OY26 / ATCC MYA-4695 / CBS 11777 / NBRC 106824 / NRRL Y48691)</name>
    <name type="common">Fission yeast</name>
    <dbReference type="NCBI Taxonomy" id="653667"/>
    <lineage>
        <taxon>Eukaryota</taxon>
        <taxon>Fungi</taxon>
        <taxon>Dikarya</taxon>
        <taxon>Ascomycota</taxon>
        <taxon>Taphrinomycotina</taxon>
        <taxon>Schizosaccharomycetes</taxon>
        <taxon>Schizosaccharomycetales</taxon>
        <taxon>Schizosaccharomycetaceae</taxon>
        <taxon>Schizosaccharomyces</taxon>
    </lineage>
</organism>
<keyword evidence="10 14" id="KW-0156">Chromatin regulator</keyword>
<evidence type="ECO:0000256" key="9">
    <source>
        <dbReference type="ARBA" id="ARBA00022833"/>
    </source>
</evidence>
<evidence type="ECO:0000256" key="3">
    <source>
        <dbReference type="ARBA" id="ARBA00004906"/>
    </source>
</evidence>
<dbReference type="Gene3D" id="3.30.40.10">
    <property type="entry name" value="Zinc/RING finger domain, C3HC4 (zinc finger)"/>
    <property type="match status" value="1"/>
</dbReference>
<evidence type="ECO:0000256" key="13">
    <source>
        <dbReference type="PROSITE-ProRule" id="PRU00175"/>
    </source>
</evidence>
<dbReference type="UniPathway" id="UPA00143"/>
<dbReference type="Proteomes" id="UP000015464">
    <property type="component" value="Unassembled WGS sequence"/>
</dbReference>
<keyword evidence="18" id="KW-1185">Reference proteome</keyword>
<evidence type="ECO:0000259" key="16">
    <source>
        <dbReference type="PROSITE" id="PS50089"/>
    </source>
</evidence>
<dbReference type="PANTHER" id="PTHR23163">
    <property type="entry name" value="RING FINGER PROTEIN-RELATED"/>
    <property type="match status" value="1"/>
</dbReference>
<dbReference type="PANTHER" id="PTHR23163:SF6">
    <property type="entry name" value="E3 UBIQUITIN-PROTEIN LIGASE BRL1"/>
    <property type="match status" value="1"/>
</dbReference>
<dbReference type="InterPro" id="IPR013956">
    <property type="entry name" value="E3_ubiquit_lig_Bre1"/>
</dbReference>
<dbReference type="InterPro" id="IPR018957">
    <property type="entry name" value="Znf_C3HC4_RING-type"/>
</dbReference>
<dbReference type="GO" id="GO:0006325">
    <property type="term" value="P:chromatin organization"/>
    <property type="evidence" value="ECO:0007669"/>
    <property type="project" value="UniProtKB-KW"/>
</dbReference>
<dbReference type="HOGENOM" id="CLU_407184_0_0_1"/>
<feature type="coiled-coil region" evidence="15">
    <location>
        <begin position="525"/>
        <end position="584"/>
    </location>
</feature>
<keyword evidence="9 14" id="KW-0862">Zinc</keyword>
<dbReference type="Pfam" id="PF08647">
    <property type="entry name" value="BRE1"/>
    <property type="match status" value="1"/>
</dbReference>
<keyword evidence="7 13" id="KW-0863">Zinc-finger</keyword>
<keyword evidence="8 14" id="KW-0833">Ubl conjugation pathway</keyword>
<keyword evidence="6 14" id="KW-0479">Metal-binding</keyword>
<feature type="coiled-coil region" evidence="15">
    <location>
        <begin position="424"/>
        <end position="476"/>
    </location>
</feature>
<gene>
    <name evidence="17" type="ORF">SPOG_02336</name>
</gene>
<evidence type="ECO:0000313" key="17">
    <source>
        <dbReference type="EMBL" id="EPY51159.1"/>
    </source>
</evidence>
<dbReference type="GO" id="GO:0005634">
    <property type="term" value="C:nucleus"/>
    <property type="evidence" value="ECO:0007669"/>
    <property type="project" value="UniProtKB-SubCell"/>
</dbReference>
<evidence type="ECO:0000256" key="5">
    <source>
        <dbReference type="ARBA" id="ARBA00022679"/>
    </source>
</evidence>
<keyword evidence="11 14" id="KW-0175">Coiled coil</keyword>
<accession>S9VY54</accession>
<keyword evidence="5 14" id="KW-0808">Transferase</keyword>
<dbReference type="GO" id="GO:0061630">
    <property type="term" value="F:ubiquitin protein ligase activity"/>
    <property type="evidence" value="ECO:0007669"/>
    <property type="project" value="UniProtKB-EC"/>
</dbReference>
<name>S9VY54_SCHCR</name>
<evidence type="ECO:0000313" key="18">
    <source>
        <dbReference type="Proteomes" id="UP000015464"/>
    </source>
</evidence>
<sequence>MNVVNEPPRKRRLVHDEQTRLLNFEESSDLELFQKEAIWRRAREYDILLLEDEKAQQMWNHLLEKFNLYVSEAYNHHQELMSHLQKVASPLLEKENTNIVPRELSLDKALFLEKNDLVFEDVWTYFSDYDKNLKVIISNGILSKLDEANVSEWNDWIEEKEKQFLMTFEYYFERLKLAFLKKELTFTSDAQQSAELEWKQLQQQKITQELEQSIERKKEHTLQLANANGKSESLKSDVSLDDDNVVKLKNNFESQSDLMKTNVSQKLNQLLEKQNEAAHLYMDLLSVTDKALEKTPEYQALQERLLENEKNVESINSKLVSVFSELQTLISQRTKIQLEDANQKMHEIKQKQERIEELEKSLTTIRTERDGLVVQQQMQNTNDVYFQEILQIWTLLGDSKKSVLEAHKTKLAFLEWVEGSDLQTDQSDDELEKISKNNACLEAELPGMHLAFNKAYSKLQNSLGLLQNNEENLRKAHYDKSRATQKYFSAMKSRDLLITESKTLKLVDSKGQDFISKLVEREHVLARYNSSLKEMEDVYKQIKEIFGRHSAEVLEEDKRLQTKNTDLEQSLKNSQALIDRINEETHAAYQKHHSLQIKEAQLRLQNDYNQKESALIEKAYETEEAQVYKGMLKCQVCEYSNWKSRLLPFCGHAFCSSCLESRLKQKDRTCPICEATYNSADIVTIHL</sequence>
<dbReference type="OMA" id="YRQMQEY"/>
<proteinExistence type="inferred from homology"/>
<dbReference type="InterPro" id="IPR017907">
    <property type="entry name" value="Znf_RING_CS"/>
</dbReference>
<dbReference type="STRING" id="653667.S9VY54"/>
<protein>
    <recommendedName>
        <fullName evidence="14">E3 ubiquitin protein ligase</fullName>
        <ecNumber evidence="14">2.3.2.27</ecNumber>
    </recommendedName>
</protein>
<dbReference type="EMBL" id="KE546991">
    <property type="protein sequence ID" value="EPY51159.1"/>
    <property type="molecule type" value="Genomic_DNA"/>
</dbReference>
<evidence type="ECO:0000256" key="1">
    <source>
        <dbReference type="ARBA" id="ARBA00000900"/>
    </source>
</evidence>
<dbReference type="GO" id="GO:0008270">
    <property type="term" value="F:zinc ion binding"/>
    <property type="evidence" value="ECO:0007669"/>
    <property type="project" value="UniProtKB-KW"/>
</dbReference>
<evidence type="ECO:0000256" key="10">
    <source>
        <dbReference type="ARBA" id="ARBA00022853"/>
    </source>
</evidence>
<evidence type="ECO:0000256" key="6">
    <source>
        <dbReference type="ARBA" id="ARBA00022723"/>
    </source>
</evidence>
<dbReference type="RefSeq" id="XP_013023732.1">
    <property type="nucleotide sequence ID" value="XM_013168278.1"/>
</dbReference>
<evidence type="ECO:0000256" key="14">
    <source>
        <dbReference type="RuleBase" id="RU365038"/>
    </source>
</evidence>
<dbReference type="Pfam" id="PF00097">
    <property type="entry name" value="zf-C3HC4"/>
    <property type="match status" value="1"/>
</dbReference>
<dbReference type="InterPro" id="IPR013083">
    <property type="entry name" value="Znf_RING/FYVE/PHD"/>
</dbReference>
<evidence type="ECO:0000256" key="2">
    <source>
        <dbReference type="ARBA" id="ARBA00004123"/>
    </source>
</evidence>
<dbReference type="PROSITE" id="PS50089">
    <property type="entry name" value="ZF_RING_2"/>
    <property type="match status" value="1"/>
</dbReference>
<comment type="subcellular location">
    <subcellularLocation>
        <location evidence="2 14">Nucleus</location>
    </subcellularLocation>
</comment>
<dbReference type="GO" id="GO:0033503">
    <property type="term" value="C:HULC complex"/>
    <property type="evidence" value="ECO:0007669"/>
    <property type="project" value="TreeGrafter"/>
</dbReference>
<feature type="coiled-coil region" evidence="15">
    <location>
        <begin position="298"/>
        <end position="368"/>
    </location>
</feature>
<dbReference type="GeneID" id="25036660"/>
<dbReference type="SUPFAM" id="SSF57850">
    <property type="entry name" value="RING/U-box"/>
    <property type="match status" value="1"/>
</dbReference>
<reference evidence="17 18" key="1">
    <citation type="journal article" date="2011" name="Science">
        <title>Comparative functional genomics of the fission yeasts.</title>
        <authorList>
            <person name="Rhind N."/>
            <person name="Chen Z."/>
            <person name="Yassour M."/>
            <person name="Thompson D.A."/>
            <person name="Haas B.J."/>
            <person name="Habib N."/>
            <person name="Wapinski I."/>
            <person name="Roy S."/>
            <person name="Lin M.F."/>
            <person name="Heiman D.I."/>
            <person name="Young S.K."/>
            <person name="Furuya K."/>
            <person name="Guo Y."/>
            <person name="Pidoux A."/>
            <person name="Chen H.M."/>
            <person name="Robbertse B."/>
            <person name="Goldberg J.M."/>
            <person name="Aoki K."/>
            <person name="Bayne E.H."/>
            <person name="Berlin A.M."/>
            <person name="Desjardins C.A."/>
            <person name="Dobbs E."/>
            <person name="Dukaj L."/>
            <person name="Fan L."/>
            <person name="FitzGerald M.G."/>
            <person name="French C."/>
            <person name="Gujja S."/>
            <person name="Hansen K."/>
            <person name="Keifenheim D."/>
            <person name="Levin J.Z."/>
            <person name="Mosher R.A."/>
            <person name="Mueller C.A."/>
            <person name="Pfiffner J."/>
            <person name="Priest M."/>
            <person name="Russ C."/>
            <person name="Smialowska A."/>
            <person name="Swoboda P."/>
            <person name="Sykes S.M."/>
            <person name="Vaughn M."/>
            <person name="Vengrova S."/>
            <person name="Yoder R."/>
            <person name="Zeng Q."/>
            <person name="Allshire R."/>
            <person name="Baulcombe D."/>
            <person name="Birren B.W."/>
            <person name="Brown W."/>
            <person name="Ekwall K."/>
            <person name="Kellis M."/>
            <person name="Leatherwood J."/>
            <person name="Levin H."/>
            <person name="Margalit H."/>
            <person name="Martienssen R."/>
            <person name="Nieduszynski C.A."/>
            <person name="Spatafora J.W."/>
            <person name="Friedman N."/>
            <person name="Dalgaard J.Z."/>
            <person name="Baumann P."/>
            <person name="Niki H."/>
            <person name="Regev A."/>
            <person name="Nusbaum C."/>
        </authorList>
    </citation>
    <scope>NUCLEOTIDE SEQUENCE [LARGE SCALE GENOMIC DNA]</scope>
    <source>
        <strain evidence="18">OY26 / ATCC MYA-4695 / CBS 11777 / NBRC 106824 / NRRL Y48691</strain>
    </source>
</reference>
<keyword evidence="12 14" id="KW-0539">Nucleus</keyword>
<comment type="pathway">
    <text evidence="3 14">Protein modification; protein ubiquitination.</text>
</comment>
<comment type="similarity">
    <text evidence="4 14">Belongs to the BRE1 family.</text>
</comment>
<evidence type="ECO:0000256" key="15">
    <source>
        <dbReference type="SAM" id="Coils"/>
    </source>
</evidence>
<evidence type="ECO:0000256" key="8">
    <source>
        <dbReference type="ARBA" id="ARBA00022786"/>
    </source>
</evidence>
<evidence type="ECO:0000256" key="4">
    <source>
        <dbReference type="ARBA" id="ARBA00005555"/>
    </source>
</evidence>
<feature type="domain" description="RING-type" evidence="16">
    <location>
        <begin position="634"/>
        <end position="674"/>
    </location>
</feature>
<evidence type="ECO:0000256" key="7">
    <source>
        <dbReference type="ARBA" id="ARBA00022771"/>
    </source>
</evidence>
<evidence type="ECO:0000256" key="12">
    <source>
        <dbReference type="ARBA" id="ARBA00023242"/>
    </source>
</evidence>
<dbReference type="GO" id="GO:0016874">
    <property type="term" value="F:ligase activity"/>
    <property type="evidence" value="ECO:0007669"/>
    <property type="project" value="UniProtKB-KW"/>
</dbReference>
<dbReference type="SMART" id="SM00184">
    <property type="entry name" value="RING"/>
    <property type="match status" value="1"/>
</dbReference>
<keyword evidence="17" id="KW-0436">Ligase</keyword>
<comment type="catalytic activity">
    <reaction evidence="1 14">
        <text>S-ubiquitinyl-[E2 ubiquitin-conjugating enzyme]-L-cysteine + [acceptor protein]-L-lysine = [E2 ubiquitin-conjugating enzyme]-L-cysteine + N(6)-ubiquitinyl-[acceptor protein]-L-lysine.</text>
        <dbReference type="EC" id="2.3.2.27"/>
    </reaction>
</comment>
<dbReference type="eggNOG" id="KOG0978">
    <property type="taxonomic scope" value="Eukaryota"/>
</dbReference>
<evidence type="ECO:0000256" key="11">
    <source>
        <dbReference type="ARBA" id="ARBA00023054"/>
    </source>
</evidence>
<dbReference type="PROSITE" id="PS00518">
    <property type="entry name" value="ZF_RING_1"/>
    <property type="match status" value="1"/>
</dbReference>
<dbReference type="AlphaFoldDB" id="S9VY54"/>
<dbReference type="GO" id="GO:0016567">
    <property type="term" value="P:protein ubiquitination"/>
    <property type="evidence" value="ECO:0007669"/>
    <property type="project" value="UniProtKB-UniRule"/>
</dbReference>
<dbReference type="OrthoDB" id="654191at2759"/>